<evidence type="ECO:0000256" key="1">
    <source>
        <dbReference type="SAM" id="Phobius"/>
    </source>
</evidence>
<dbReference type="Proteomes" id="UP000813385">
    <property type="component" value="Unassembled WGS sequence"/>
</dbReference>
<keyword evidence="1" id="KW-1133">Transmembrane helix</keyword>
<evidence type="ECO:0000313" key="2">
    <source>
        <dbReference type="EMBL" id="KAH7347225.1"/>
    </source>
</evidence>
<gene>
    <name evidence="2" type="ORF">B0T11DRAFT_302469</name>
</gene>
<dbReference type="OrthoDB" id="422736at2759"/>
<protein>
    <submittedName>
        <fullName evidence="2">Uncharacterized protein</fullName>
    </submittedName>
</protein>
<name>A0A8K0T852_9PEZI</name>
<keyword evidence="3" id="KW-1185">Reference proteome</keyword>
<organism evidence="2 3">
    <name type="scientific">Plectosphaerella cucumerina</name>
    <dbReference type="NCBI Taxonomy" id="40658"/>
    <lineage>
        <taxon>Eukaryota</taxon>
        <taxon>Fungi</taxon>
        <taxon>Dikarya</taxon>
        <taxon>Ascomycota</taxon>
        <taxon>Pezizomycotina</taxon>
        <taxon>Sordariomycetes</taxon>
        <taxon>Hypocreomycetidae</taxon>
        <taxon>Glomerellales</taxon>
        <taxon>Plectosphaerellaceae</taxon>
        <taxon>Plectosphaerella</taxon>
    </lineage>
</organism>
<dbReference type="EMBL" id="JAGPXD010000007">
    <property type="protein sequence ID" value="KAH7347225.1"/>
    <property type="molecule type" value="Genomic_DNA"/>
</dbReference>
<dbReference type="AlphaFoldDB" id="A0A8K0T852"/>
<accession>A0A8K0T852</accession>
<evidence type="ECO:0000313" key="3">
    <source>
        <dbReference type="Proteomes" id="UP000813385"/>
    </source>
</evidence>
<proteinExistence type="predicted"/>
<sequence>MSYPTMKRFEGFETGRLGRLANMLASVLQAVWRRNRRLYINLIALVLTTAFVWYGQKAASARADWNALRSWTTEDGIIQTFGDHLSSERLHVILPASNGAPQLCKSMLAQTILGYPAPNLVMWNQTFDDDRFLGNGSHLAKISSTLAWLEEPSHYTNEDDLVVMADAYDVWFQLPPETLITRYHRLVANENERIRHRMGTRAFEAEKISTKVIFSASKRCGPNDPQSIACYAVPGSPLPRNVFGAITDTKFPNNRFAGLRQQHLVSGFIIGPVRDMRRIFERANERMKECLAGDMQGTRWVRQNCHKGSDQSFFNDMFGWQEFHRELMRRHHRTAWERFFDRLMPWRDGAPPGPHVIENNAIVDDPIDPSFPHQPMPDAEYHDDQPHELGITVDYFSELSHQTSNAIFDTAFVKHNAPLRPQTEHPAHGQGIMCSPHAPMPNDLLDDSGGLELFGKDERPRWEQLPLYTEVCAGTVPIAVHHNWVNKDPINTLWPEMWWTGKAKMLLDARRNRAAVGVRKWVGGAVTDTGENLTWNELCPSEWNEDLFPEKE</sequence>
<dbReference type="PANTHER" id="PTHR36587:SF2">
    <property type="entry name" value="EXPRESSION SITE-ASSOCIATED GENE 3 (ESAG3)-LIKE PROTEIN"/>
    <property type="match status" value="1"/>
</dbReference>
<comment type="caution">
    <text evidence="2">The sequence shown here is derived from an EMBL/GenBank/DDBJ whole genome shotgun (WGS) entry which is preliminary data.</text>
</comment>
<keyword evidence="1" id="KW-0812">Transmembrane</keyword>
<keyword evidence="1" id="KW-0472">Membrane</keyword>
<reference evidence="2" key="1">
    <citation type="journal article" date="2021" name="Nat. Commun.">
        <title>Genetic determinants of endophytism in the Arabidopsis root mycobiome.</title>
        <authorList>
            <person name="Mesny F."/>
            <person name="Miyauchi S."/>
            <person name="Thiergart T."/>
            <person name="Pickel B."/>
            <person name="Atanasova L."/>
            <person name="Karlsson M."/>
            <person name="Huettel B."/>
            <person name="Barry K.W."/>
            <person name="Haridas S."/>
            <person name="Chen C."/>
            <person name="Bauer D."/>
            <person name="Andreopoulos W."/>
            <person name="Pangilinan J."/>
            <person name="LaButti K."/>
            <person name="Riley R."/>
            <person name="Lipzen A."/>
            <person name="Clum A."/>
            <person name="Drula E."/>
            <person name="Henrissat B."/>
            <person name="Kohler A."/>
            <person name="Grigoriev I.V."/>
            <person name="Martin F.M."/>
            <person name="Hacquard S."/>
        </authorList>
    </citation>
    <scope>NUCLEOTIDE SEQUENCE</scope>
    <source>
        <strain evidence="2">MPI-CAGE-AT-0016</strain>
    </source>
</reference>
<feature type="transmembrane region" description="Helical" evidence="1">
    <location>
        <begin position="38"/>
        <end position="55"/>
    </location>
</feature>
<dbReference type="CDD" id="cd22997">
    <property type="entry name" value="GT_LH"/>
    <property type="match status" value="1"/>
</dbReference>
<dbReference type="PANTHER" id="PTHR36587">
    <property type="entry name" value="EXPRESSION SITE-ASSOCIATED GENE 3 (ESAG3)-LIKE PROTEIN"/>
    <property type="match status" value="1"/>
</dbReference>